<gene>
    <name evidence="1" type="ORF">GCM10007916_00670</name>
</gene>
<evidence type="ECO:0000313" key="2">
    <source>
        <dbReference type="Proteomes" id="UP001157353"/>
    </source>
</evidence>
<comment type="caution">
    <text evidence="1">The sequence shown here is derived from an EMBL/GenBank/DDBJ whole genome shotgun (WGS) entry which is preliminary data.</text>
</comment>
<dbReference type="Proteomes" id="UP001157353">
    <property type="component" value="Unassembled WGS sequence"/>
</dbReference>
<sequence length="66" mass="7225">MIAQRAVSYIKESKFAEKAKPRKTAIRKKKAVFPPLVGELPSVKKSGKLEVALLESAPYLLASKLA</sequence>
<name>A0ABQ6DVL1_9GAMM</name>
<accession>A0ABQ6DVL1</accession>
<proteinExistence type="predicted"/>
<dbReference type="RefSeq" id="WP_284202125.1">
    <property type="nucleotide sequence ID" value="NZ_BSPQ01000001.1"/>
</dbReference>
<keyword evidence="2" id="KW-1185">Reference proteome</keyword>
<dbReference type="EMBL" id="BSPQ01000001">
    <property type="protein sequence ID" value="GLS89000.1"/>
    <property type="molecule type" value="Genomic_DNA"/>
</dbReference>
<evidence type="ECO:0000313" key="1">
    <source>
        <dbReference type="EMBL" id="GLS89000.1"/>
    </source>
</evidence>
<reference evidence="2" key="1">
    <citation type="journal article" date="2019" name="Int. J. Syst. Evol. Microbiol.">
        <title>The Global Catalogue of Microorganisms (GCM) 10K type strain sequencing project: providing services to taxonomists for standard genome sequencing and annotation.</title>
        <authorList>
            <consortium name="The Broad Institute Genomics Platform"/>
            <consortium name="The Broad Institute Genome Sequencing Center for Infectious Disease"/>
            <person name="Wu L."/>
            <person name="Ma J."/>
        </authorList>
    </citation>
    <scope>NUCLEOTIDE SEQUENCE [LARGE SCALE GENOMIC DNA]</scope>
    <source>
        <strain evidence="2">NBRC 103166</strain>
    </source>
</reference>
<protein>
    <submittedName>
        <fullName evidence="1">Uncharacterized protein</fullName>
    </submittedName>
</protein>
<organism evidence="1 2">
    <name type="scientific">Psychromonas marina</name>
    <dbReference type="NCBI Taxonomy" id="88364"/>
    <lineage>
        <taxon>Bacteria</taxon>
        <taxon>Pseudomonadati</taxon>
        <taxon>Pseudomonadota</taxon>
        <taxon>Gammaproteobacteria</taxon>
        <taxon>Alteromonadales</taxon>
        <taxon>Psychromonadaceae</taxon>
        <taxon>Psychromonas</taxon>
    </lineage>
</organism>